<dbReference type="GO" id="GO:0003677">
    <property type="term" value="F:DNA binding"/>
    <property type="evidence" value="ECO:0007669"/>
    <property type="project" value="UniProtKB-KW"/>
</dbReference>
<reference evidence="3" key="1">
    <citation type="submission" date="2018-05" db="EMBL/GenBank/DDBJ databases">
        <title>Zavarzinia sp. HR-AS.</title>
        <authorList>
            <person name="Lee Y."/>
            <person name="Jeon C.O."/>
        </authorList>
    </citation>
    <scope>NUCLEOTIDE SEQUENCE [LARGE SCALE GENOMIC DNA]</scope>
    <source>
        <strain evidence="3">DSM 1231</strain>
    </source>
</reference>
<dbReference type="NCBIfam" id="TIGR00738">
    <property type="entry name" value="rrf2_super"/>
    <property type="match status" value="1"/>
</dbReference>
<dbReference type="Proteomes" id="UP000246077">
    <property type="component" value="Unassembled WGS sequence"/>
</dbReference>
<dbReference type="PANTHER" id="PTHR33221">
    <property type="entry name" value="WINGED HELIX-TURN-HELIX TRANSCRIPTIONAL REGULATOR, RRF2 FAMILY"/>
    <property type="match status" value="1"/>
</dbReference>
<organism evidence="2 3">
    <name type="scientific">Zavarzinia compransoris</name>
    <dbReference type="NCBI Taxonomy" id="1264899"/>
    <lineage>
        <taxon>Bacteria</taxon>
        <taxon>Pseudomonadati</taxon>
        <taxon>Pseudomonadota</taxon>
        <taxon>Alphaproteobacteria</taxon>
        <taxon>Rhodospirillales</taxon>
        <taxon>Zavarziniaceae</taxon>
        <taxon>Zavarzinia</taxon>
    </lineage>
</organism>
<name>A0A317DYT3_9PROT</name>
<dbReference type="Gene3D" id="1.10.10.10">
    <property type="entry name" value="Winged helix-like DNA-binding domain superfamily/Winged helix DNA-binding domain"/>
    <property type="match status" value="1"/>
</dbReference>
<dbReference type="InterPro" id="IPR036390">
    <property type="entry name" value="WH_DNA-bd_sf"/>
</dbReference>
<dbReference type="Pfam" id="PF02082">
    <property type="entry name" value="Rrf2"/>
    <property type="match status" value="1"/>
</dbReference>
<evidence type="ECO:0000256" key="1">
    <source>
        <dbReference type="ARBA" id="ARBA00023125"/>
    </source>
</evidence>
<dbReference type="GO" id="GO:0005829">
    <property type="term" value="C:cytosol"/>
    <property type="evidence" value="ECO:0007669"/>
    <property type="project" value="TreeGrafter"/>
</dbReference>
<keyword evidence="3" id="KW-1185">Reference proteome</keyword>
<sequence length="145" mass="15596">MRLTSHTDYGLRVLMSLAVMNDRLVTIEELADRHRISRNHLMKVAQSLVGHGLVKGVRGRRGGLALAKAPAEIRMGQVVRTLEADVELVACLGDGAATCVFTGICRLTGALRSAMEAFFTELDRLTLADLVANRAGVGQRLALAS</sequence>
<dbReference type="RefSeq" id="WP_109922111.1">
    <property type="nucleotide sequence ID" value="NZ_QGLF01000004.1"/>
</dbReference>
<dbReference type="InterPro" id="IPR000944">
    <property type="entry name" value="Tscrpt_reg_Rrf2"/>
</dbReference>
<accession>A0A317DYT3</accession>
<dbReference type="GO" id="GO:0003700">
    <property type="term" value="F:DNA-binding transcription factor activity"/>
    <property type="evidence" value="ECO:0007669"/>
    <property type="project" value="TreeGrafter"/>
</dbReference>
<comment type="caution">
    <text evidence="2">The sequence shown here is derived from an EMBL/GenBank/DDBJ whole genome shotgun (WGS) entry which is preliminary data.</text>
</comment>
<keyword evidence="1" id="KW-0238">DNA-binding</keyword>
<dbReference type="EMBL" id="QGLF01000004">
    <property type="protein sequence ID" value="PWR19918.1"/>
    <property type="molecule type" value="Genomic_DNA"/>
</dbReference>
<dbReference type="AlphaFoldDB" id="A0A317DYT3"/>
<evidence type="ECO:0000313" key="3">
    <source>
        <dbReference type="Proteomes" id="UP000246077"/>
    </source>
</evidence>
<evidence type="ECO:0000313" key="2">
    <source>
        <dbReference type="EMBL" id="PWR19918.1"/>
    </source>
</evidence>
<protein>
    <submittedName>
        <fullName evidence="2">BadM/Rrf2 family transcriptional regulator</fullName>
    </submittedName>
</protein>
<dbReference type="PANTHER" id="PTHR33221:SF4">
    <property type="entry name" value="HTH-TYPE TRANSCRIPTIONAL REPRESSOR NSRR"/>
    <property type="match status" value="1"/>
</dbReference>
<proteinExistence type="predicted"/>
<gene>
    <name evidence="2" type="ORF">DKG75_15830</name>
</gene>
<dbReference type="PROSITE" id="PS51197">
    <property type="entry name" value="HTH_RRF2_2"/>
    <property type="match status" value="1"/>
</dbReference>
<dbReference type="InterPro" id="IPR036388">
    <property type="entry name" value="WH-like_DNA-bd_sf"/>
</dbReference>
<dbReference type="OrthoDB" id="9795923at2"/>
<dbReference type="SUPFAM" id="SSF46785">
    <property type="entry name" value="Winged helix' DNA-binding domain"/>
    <property type="match status" value="1"/>
</dbReference>